<dbReference type="InterPro" id="IPR001789">
    <property type="entry name" value="Sig_transdc_resp-reg_receiver"/>
</dbReference>
<organism evidence="8 9">
    <name type="scientific">Mammaliicoccus vitulinus</name>
    <dbReference type="NCBI Taxonomy" id="71237"/>
    <lineage>
        <taxon>Bacteria</taxon>
        <taxon>Bacillati</taxon>
        <taxon>Bacillota</taxon>
        <taxon>Bacilli</taxon>
        <taxon>Bacillales</taxon>
        <taxon>Staphylococcaceae</taxon>
        <taxon>Mammaliicoccus</taxon>
    </lineage>
</organism>
<dbReference type="PANTHER" id="PTHR44591">
    <property type="entry name" value="STRESS RESPONSE REGULATOR PROTEIN 1"/>
    <property type="match status" value="1"/>
</dbReference>
<evidence type="ECO:0000313" key="8">
    <source>
        <dbReference type="EMBL" id="QRO84701.1"/>
    </source>
</evidence>
<accession>A0ABX7HFB3</accession>
<feature type="domain" description="Response regulatory" evidence="7">
    <location>
        <begin position="4"/>
        <end position="119"/>
    </location>
</feature>
<proteinExistence type="predicted"/>
<dbReference type="Pfam" id="PF08769">
    <property type="entry name" value="Spo0A_C"/>
    <property type="match status" value="1"/>
</dbReference>
<dbReference type="InterPro" id="IPR050595">
    <property type="entry name" value="Bact_response_regulator"/>
</dbReference>
<dbReference type="SUPFAM" id="SSF52172">
    <property type="entry name" value="CheY-like"/>
    <property type="match status" value="1"/>
</dbReference>
<feature type="modified residue" description="4-aspartylphosphate" evidence="6">
    <location>
        <position position="54"/>
    </location>
</feature>
<dbReference type="PROSITE" id="PS50110">
    <property type="entry name" value="RESPONSE_REGULATORY"/>
    <property type="match status" value="1"/>
</dbReference>
<keyword evidence="1 6" id="KW-0597">Phosphoprotein</keyword>
<name>A0ABX7HFB3_9STAP</name>
<evidence type="ECO:0000256" key="3">
    <source>
        <dbReference type="ARBA" id="ARBA00023015"/>
    </source>
</evidence>
<dbReference type="InterPro" id="IPR016032">
    <property type="entry name" value="Sig_transdc_resp-reg_C-effctor"/>
</dbReference>
<dbReference type="InterPro" id="IPR014879">
    <property type="entry name" value="Spo0A_C"/>
</dbReference>
<keyword evidence="5" id="KW-0804">Transcription</keyword>
<dbReference type="SUPFAM" id="SSF46894">
    <property type="entry name" value="C-terminal effector domain of the bipartite response regulators"/>
    <property type="match status" value="1"/>
</dbReference>
<evidence type="ECO:0000256" key="5">
    <source>
        <dbReference type="ARBA" id="ARBA00023163"/>
    </source>
</evidence>
<dbReference type="InterPro" id="IPR036388">
    <property type="entry name" value="WH-like_DNA-bd_sf"/>
</dbReference>
<gene>
    <name evidence="8" type="ORF">I6J37_11030</name>
</gene>
<keyword evidence="2" id="KW-0902">Two-component regulatory system</keyword>
<dbReference type="Gene3D" id="1.10.10.10">
    <property type="entry name" value="Winged helix-like DNA-binding domain superfamily/Winged helix DNA-binding domain"/>
    <property type="match status" value="1"/>
</dbReference>
<evidence type="ECO:0000256" key="1">
    <source>
        <dbReference type="ARBA" id="ARBA00022553"/>
    </source>
</evidence>
<evidence type="ECO:0000256" key="2">
    <source>
        <dbReference type="ARBA" id="ARBA00023012"/>
    </source>
</evidence>
<dbReference type="Gene3D" id="3.40.50.2300">
    <property type="match status" value="1"/>
</dbReference>
<dbReference type="EMBL" id="CP069486">
    <property type="protein sequence ID" value="QRO84701.1"/>
    <property type="molecule type" value="Genomic_DNA"/>
</dbReference>
<protein>
    <submittedName>
        <fullName evidence="8">Response regulator</fullName>
    </submittedName>
</protein>
<evidence type="ECO:0000256" key="6">
    <source>
        <dbReference type="PROSITE-ProRule" id="PRU00169"/>
    </source>
</evidence>
<keyword evidence="4" id="KW-0238">DNA-binding</keyword>
<evidence type="ECO:0000313" key="9">
    <source>
        <dbReference type="Proteomes" id="UP000627155"/>
    </source>
</evidence>
<dbReference type="Pfam" id="PF00072">
    <property type="entry name" value="Response_reg"/>
    <property type="match status" value="1"/>
</dbReference>
<dbReference type="RefSeq" id="WP_103323622.1">
    <property type="nucleotide sequence ID" value="NZ_CP069486.1"/>
</dbReference>
<dbReference type="Proteomes" id="UP000627155">
    <property type="component" value="Chromosome"/>
</dbReference>
<evidence type="ECO:0000259" key="7">
    <source>
        <dbReference type="PROSITE" id="PS50110"/>
    </source>
</evidence>
<evidence type="ECO:0000256" key="4">
    <source>
        <dbReference type="ARBA" id="ARBA00023125"/>
    </source>
</evidence>
<sequence length="245" mass="28615">MVIKVAIIEDSKAYVSEMAQYLKEHDIEVVNIGYNGKEALDIINGEAFDVLLLDLILPHIDGMTLLKKYIKPNKQYKVICMSAFVSDDVLKESVSLGVDYFLIKPVEFDVLLNTIQRILDTDDSNILEIDALDLLLEKIGFSYNLNGYKYIKYGVHLMLKHTHKMQLTKELYPLISEYYGIQANNVERSIRHAIKLAWEKELKSYWYNSEKSYVRPTNGEFITHLYHKYREILKEKRGWDINIPD</sequence>
<reference evidence="8 9" key="1">
    <citation type="submission" date="2021-02" db="EMBL/GenBank/DDBJ databases">
        <title>FDA dAtabase for Regulatory Grade micrObial Sequences (FDA-ARGOS): Supporting development and validation of Infectious Disease Dx tests.</title>
        <authorList>
            <person name="Sproer C."/>
            <person name="Gronow S."/>
            <person name="Severitt S."/>
            <person name="Schroder I."/>
            <person name="Tallon L."/>
            <person name="Sadzewicz L."/>
            <person name="Zhao X."/>
            <person name="Boylan J."/>
            <person name="Ott S."/>
            <person name="Bowen H."/>
            <person name="Vavikolanu K."/>
            <person name="Mehta A."/>
            <person name="Aluvathingal J."/>
            <person name="Nadendla S."/>
            <person name="Lowell S."/>
            <person name="Myers T."/>
            <person name="Yan Y."/>
            <person name="Sichtig H."/>
        </authorList>
    </citation>
    <scope>NUCLEOTIDE SEQUENCE [LARGE SCALE GENOMIC DNA]</scope>
    <source>
        <strain evidence="8 9">FDAARGOS_1207</strain>
    </source>
</reference>
<dbReference type="PANTHER" id="PTHR44591:SF3">
    <property type="entry name" value="RESPONSE REGULATORY DOMAIN-CONTAINING PROTEIN"/>
    <property type="match status" value="1"/>
</dbReference>
<dbReference type="InterPro" id="IPR011006">
    <property type="entry name" value="CheY-like_superfamily"/>
</dbReference>
<dbReference type="SMART" id="SM00448">
    <property type="entry name" value="REC"/>
    <property type="match status" value="1"/>
</dbReference>
<keyword evidence="9" id="KW-1185">Reference proteome</keyword>
<keyword evidence="3" id="KW-0805">Transcription regulation</keyword>